<sequence>MASPRRGRKGHPRAGVRGGDKILTSPHSSTSRKLQADSPHRYPDTFNESSLQADSPHRYPDTFNESSLQR</sequence>
<keyword evidence="3" id="KW-1185">Reference proteome</keyword>
<comment type="caution">
    <text evidence="2">The sequence shown here is derived from an EMBL/GenBank/DDBJ whole genome shotgun (WGS) entry which is preliminary data.</text>
</comment>
<protein>
    <submittedName>
        <fullName evidence="2">Uncharacterized protein</fullName>
    </submittedName>
</protein>
<dbReference type="EMBL" id="BPLR01017225">
    <property type="protein sequence ID" value="GIY89563.1"/>
    <property type="molecule type" value="Genomic_DNA"/>
</dbReference>
<organism evidence="2 3">
    <name type="scientific">Caerostris extrusa</name>
    <name type="common">Bark spider</name>
    <name type="synonym">Caerostris bankana</name>
    <dbReference type="NCBI Taxonomy" id="172846"/>
    <lineage>
        <taxon>Eukaryota</taxon>
        <taxon>Metazoa</taxon>
        <taxon>Ecdysozoa</taxon>
        <taxon>Arthropoda</taxon>
        <taxon>Chelicerata</taxon>
        <taxon>Arachnida</taxon>
        <taxon>Araneae</taxon>
        <taxon>Araneomorphae</taxon>
        <taxon>Entelegynae</taxon>
        <taxon>Araneoidea</taxon>
        <taxon>Araneidae</taxon>
        <taxon>Caerostris</taxon>
    </lineage>
</organism>
<evidence type="ECO:0000256" key="1">
    <source>
        <dbReference type="SAM" id="MobiDB-lite"/>
    </source>
</evidence>
<feature type="region of interest" description="Disordered" evidence="1">
    <location>
        <begin position="1"/>
        <end position="70"/>
    </location>
</feature>
<evidence type="ECO:0000313" key="3">
    <source>
        <dbReference type="Proteomes" id="UP001054945"/>
    </source>
</evidence>
<evidence type="ECO:0000313" key="2">
    <source>
        <dbReference type="EMBL" id="GIY89563.1"/>
    </source>
</evidence>
<reference evidence="2 3" key="1">
    <citation type="submission" date="2021-06" db="EMBL/GenBank/DDBJ databases">
        <title>Caerostris extrusa draft genome.</title>
        <authorList>
            <person name="Kono N."/>
            <person name="Arakawa K."/>
        </authorList>
    </citation>
    <scope>NUCLEOTIDE SEQUENCE [LARGE SCALE GENOMIC DNA]</scope>
</reference>
<dbReference type="AlphaFoldDB" id="A0AAV4X4H4"/>
<feature type="compositionally biased region" description="Basic and acidic residues" evidence="1">
    <location>
        <begin position="34"/>
        <end position="43"/>
    </location>
</feature>
<feature type="compositionally biased region" description="Basic residues" evidence="1">
    <location>
        <begin position="1"/>
        <end position="14"/>
    </location>
</feature>
<accession>A0AAV4X4H4</accession>
<dbReference type="Proteomes" id="UP001054945">
    <property type="component" value="Unassembled WGS sequence"/>
</dbReference>
<name>A0AAV4X4H4_CAEEX</name>
<proteinExistence type="predicted"/>
<gene>
    <name evidence="2" type="ORF">CEXT_139831</name>
</gene>